<gene>
    <name evidence="2" type="ORF">AVDCRST_MAG77-14</name>
</gene>
<name>A0A6J4H4B9_9CHLR</name>
<dbReference type="AlphaFoldDB" id="A0A6J4H4B9"/>
<dbReference type="SUPFAM" id="SSF49329">
    <property type="entry name" value="Cu,Zn superoxide dismutase-like"/>
    <property type="match status" value="1"/>
</dbReference>
<accession>A0A6J4H4B9</accession>
<dbReference type="EMBL" id="CADCTC010000003">
    <property type="protein sequence ID" value="CAA9212166.1"/>
    <property type="molecule type" value="Genomic_DNA"/>
</dbReference>
<proteinExistence type="inferred from homology"/>
<dbReference type="InterPro" id="IPR036423">
    <property type="entry name" value="SOD-like_Cu/Zn_dom_sf"/>
</dbReference>
<evidence type="ECO:0000256" key="1">
    <source>
        <dbReference type="ARBA" id="ARBA00010457"/>
    </source>
</evidence>
<dbReference type="GO" id="GO:0046872">
    <property type="term" value="F:metal ion binding"/>
    <property type="evidence" value="ECO:0007669"/>
    <property type="project" value="InterPro"/>
</dbReference>
<evidence type="ECO:0000313" key="2">
    <source>
        <dbReference type="EMBL" id="CAA9212166.1"/>
    </source>
</evidence>
<protein>
    <submittedName>
        <fullName evidence="2">Uncharacterized protein</fullName>
    </submittedName>
</protein>
<comment type="similarity">
    <text evidence="1">Belongs to the Cu-Zn superoxide dismutase family.</text>
</comment>
<sequence>MTPTHSTSPRGAAARLARRAAWRPAALSLATVGAALGLGPSRADVQPGQQPSADFPLLSLGYADEEGPGQVTIVPQGADSATAGTVIMLAIAQARGTLSGTGFVRQVDGGGYVIAASVTAPAGALGDGYFLAGTLVRGDEGVRWRGGGRRWALANPSRVGEWHVAAWPVIEPSAGQQLTAGVRLDPLGGSGVSGAVTLVALPDGETRFELQLDGLTPGAEYGVHVLAGTPAQPSGSFTQLTAAGGDAAGRANASGRVRFRGNGPVALLDIASGDHFIAVVGMFRTTGAAGMVAAGAIPALQPLG</sequence>
<dbReference type="GO" id="GO:0006801">
    <property type="term" value="P:superoxide metabolic process"/>
    <property type="evidence" value="ECO:0007669"/>
    <property type="project" value="InterPro"/>
</dbReference>
<organism evidence="2">
    <name type="scientific">uncultured Chloroflexota bacterium</name>
    <dbReference type="NCBI Taxonomy" id="166587"/>
    <lineage>
        <taxon>Bacteria</taxon>
        <taxon>Bacillati</taxon>
        <taxon>Chloroflexota</taxon>
        <taxon>environmental samples</taxon>
    </lineage>
</organism>
<reference evidence="2" key="1">
    <citation type="submission" date="2020-02" db="EMBL/GenBank/DDBJ databases">
        <authorList>
            <person name="Meier V. D."/>
        </authorList>
    </citation>
    <scope>NUCLEOTIDE SEQUENCE</scope>
    <source>
        <strain evidence="2">AVDCRST_MAG77</strain>
    </source>
</reference>